<keyword evidence="4" id="KW-1185">Reference proteome</keyword>
<dbReference type="AlphaFoldDB" id="A0ABD1AXA9"/>
<proteinExistence type="predicted"/>
<feature type="transmembrane region" description="Helical" evidence="2">
    <location>
        <begin position="503"/>
        <end position="528"/>
    </location>
</feature>
<name>A0ABD1AXA9_CARAN</name>
<protein>
    <submittedName>
        <fullName evidence="3">Uncharacterized protein</fullName>
    </submittedName>
</protein>
<dbReference type="PANTHER" id="PTHR31170">
    <property type="entry name" value="BNAC04G53230D PROTEIN"/>
    <property type="match status" value="1"/>
</dbReference>
<dbReference type="Proteomes" id="UP001558713">
    <property type="component" value="Unassembled WGS sequence"/>
</dbReference>
<accession>A0ABD1AXA9</accession>
<organism evidence="3 4">
    <name type="scientific">Cardamine amara subsp. amara</name>
    <dbReference type="NCBI Taxonomy" id="228776"/>
    <lineage>
        <taxon>Eukaryota</taxon>
        <taxon>Viridiplantae</taxon>
        <taxon>Streptophyta</taxon>
        <taxon>Embryophyta</taxon>
        <taxon>Tracheophyta</taxon>
        <taxon>Spermatophyta</taxon>
        <taxon>Magnoliopsida</taxon>
        <taxon>eudicotyledons</taxon>
        <taxon>Gunneridae</taxon>
        <taxon>Pentapetalae</taxon>
        <taxon>rosids</taxon>
        <taxon>malvids</taxon>
        <taxon>Brassicales</taxon>
        <taxon>Brassicaceae</taxon>
        <taxon>Cardamineae</taxon>
        <taxon>Cardamine</taxon>
    </lineage>
</organism>
<evidence type="ECO:0000313" key="4">
    <source>
        <dbReference type="Proteomes" id="UP001558713"/>
    </source>
</evidence>
<gene>
    <name evidence="3" type="ORF">V5N11_032657</name>
</gene>
<keyword evidence="2" id="KW-1133">Transmembrane helix</keyword>
<reference evidence="3 4" key="1">
    <citation type="submission" date="2024-04" db="EMBL/GenBank/DDBJ databases">
        <title>Genome assembly C_amara_ONT_v2.</title>
        <authorList>
            <person name="Yant L."/>
            <person name="Moore C."/>
            <person name="Slenker M."/>
        </authorList>
    </citation>
    <scope>NUCLEOTIDE SEQUENCE [LARGE SCALE GENOMIC DNA]</scope>
    <source>
        <tissue evidence="3">Leaf</tissue>
    </source>
</reference>
<dbReference type="InterPro" id="IPR004158">
    <property type="entry name" value="DUF247_pln"/>
</dbReference>
<evidence type="ECO:0000313" key="3">
    <source>
        <dbReference type="EMBL" id="KAL1211192.1"/>
    </source>
</evidence>
<dbReference type="Pfam" id="PF03140">
    <property type="entry name" value="DUF247"/>
    <property type="match status" value="1"/>
</dbReference>
<keyword evidence="2" id="KW-0812">Transmembrane</keyword>
<evidence type="ECO:0000256" key="1">
    <source>
        <dbReference type="SAM" id="MobiDB-lite"/>
    </source>
</evidence>
<feature type="region of interest" description="Disordered" evidence="1">
    <location>
        <begin position="72"/>
        <end position="107"/>
    </location>
</feature>
<evidence type="ECO:0000256" key="2">
    <source>
        <dbReference type="SAM" id="Phobius"/>
    </source>
</evidence>
<sequence length="547" mass="62707">MAQEKQPAMVNLEPGIPIWIPENKSLPKFEILEEQLEMVDQEPVKPVGILATENKYSPKLEPIYLTNKAGTGSGNVGESSEGFRAPKYGIGQKAKDRGTTKPDSWSEPEIPGLWPSLFIDERCCIYRVPNRLRRVNPEAYTPQMLLIGPLHHSKKAQALELSKTDSRYLDYMNMENHKKKYLNDIANLYGEQTIDEHFKKIIEADEKFIRESYSESTDWIKSQEFVEMMLLDSIFILKFFMRVGNQNINKKGDILFEQPCLVTTILEDLMLLENQLPYALLKRLFEPFFKIIEYTETFRDLTLRAFRLEGKIKEEVNFRHFTDLFRRVRIETLGLTEEQINSAQTEPPKSIKSLHNADKLDSAGVDFVNIDDKNDLSLVINFEDGILKMPCFTVEDSTERVIRNIMALEQCRYPLFAYVCNYIAFLDFLIDTDQDVDLLVKKGVVKNWLGHQGSVAEMVNKLCLGLVDFGSHYYDIAESLNKHYDNPLNRSVASLRRVYFKDLWTGTATVAAVIILVLTLIGTVASVIQVLQNTKESPPSPPPARRS</sequence>
<comment type="caution">
    <text evidence="3">The sequence shown here is derived from an EMBL/GenBank/DDBJ whole genome shotgun (WGS) entry which is preliminary data.</text>
</comment>
<dbReference type="EMBL" id="JBANAX010000381">
    <property type="protein sequence ID" value="KAL1211192.1"/>
    <property type="molecule type" value="Genomic_DNA"/>
</dbReference>
<keyword evidence="2" id="KW-0472">Membrane</keyword>
<dbReference type="PANTHER" id="PTHR31170:SF8">
    <property type="entry name" value="EXPRESSED PROTEIN-RELATED"/>
    <property type="match status" value="1"/>
</dbReference>